<dbReference type="InterPro" id="IPR001054">
    <property type="entry name" value="A/G_cyclase"/>
</dbReference>
<name>A0A5A8CK32_CAFRO</name>
<keyword evidence="2 3" id="KW-0456">Lyase</keyword>
<keyword evidence="5" id="KW-0472">Membrane</keyword>
<feature type="region of interest" description="Disordered" evidence="4">
    <location>
        <begin position="1"/>
        <end position="22"/>
    </location>
</feature>
<evidence type="ECO:0000256" key="2">
    <source>
        <dbReference type="ARBA" id="ARBA00023239"/>
    </source>
</evidence>
<feature type="transmembrane region" description="Helical" evidence="5">
    <location>
        <begin position="200"/>
        <end position="222"/>
    </location>
</feature>
<evidence type="ECO:0000256" key="1">
    <source>
        <dbReference type="ARBA" id="ARBA00022741"/>
    </source>
</evidence>
<protein>
    <recommendedName>
        <fullName evidence="6">Guanylate cyclase domain-containing protein</fullName>
    </recommendedName>
</protein>
<feature type="transmembrane region" description="Helical" evidence="5">
    <location>
        <begin position="1221"/>
        <end position="1241"/>
    </location>
</feature>
<feature type="compositionally biased region" description="Basic and acidic residues" evidence="4">
    <location>
        <begin position="1862"/>
        <end position="1874"/>
    </location>
</feature>
<keyword evidence="5" id="KW-1133">Transmembrane helix</keyword>
<feature type="compositionally biased region" description="Acidic residues" evidence="4">
    <location>
        <begin position="736"/>
        <end position="745"/>
    </location>
</feature>
<dbReference type="PROSITE" id="PS00452">
    <property type="entry name" value="GUANYLATE_CYCLASE_1"/>
    <property type="match status" value="1"/>
</dbReference>
<feature type="compositionally biased region" description="Polar residues" evidence="4">
    <location>
        <begin position="424"/>
        <end position="434"/>
    </location>
</feature>
<feature type="region of interest" description="Disordered" evidence="4">
    <location>
        <begin position="716"/>
        <end position="749"/>
    </location>
</feature>
<feature type="compositionally biased region" description="Polar residues" evidence="4">
    <location>
        <begin position="1437"/>
        <end position="1447"/>
    </location>
</feature>
<feature type="transmembrane region" description="Helical" evidence="5">
    <location>
        <begin position="1151"/>
        <end position="1169"/>
    </location>
</feature>
<feature type="region of interest" description="Disordered" evidence="4">
    <location>
        <begin position="286"/>
        <end position="467"/>
    </location>
</feature>
<dbReference type="CDD" id="cd07302">
    <property type="entry name" value="CHD"/>
    <property type="match status" value="2"/>
</dbReference>
<accession>A0A5A8CK32</accession>
<feature type="transmembrane region" description="Helical" evidence="5">
    <location>
        <begin position="1189"/>
        <end position="1209"/>
    </location>
</feature>
<dbReference type="PANTHER" id="PTHR45655:SF13">
    <property type="entry name" value="SOLUBLE GUANYLATE CYCLASE GCY-32-RELATED"/>
    <property type="match status" value="1"/>
</dbReference>
<dbReference type="Gene3D" id="3.30.70.1230">
    <property type="entry name" value="Nucleotide cyclase"/>
    <property type="match status" value="3"/>
</dbReference>
<keyword evidence="5" id="KW-0812">Transmembrane</keyword>
<feature type="region of interest" description="Disordered" evidence="4">
    <location>
        <begin position="1431"/>
        <end position="1678"/>
    </location>
</feature>
<dbReference type="GO" id="GO:0070482">
    <property type="term" value="P:response to oxygen levels"/>
    <property type="evidence" value="ECO:0007669"/>
    <property type="project" value="TreeGrafter"/>
</dbReference>
<dbReference type="Proteomes" id="UP000323011">
    <property type="component" value="Unassembled WGS sequence"/>
</dbReference>
<feature type="transmembrane region" description="Helical" evidence="5">
    <location>
        <begin position="228"/>
        <end position="250"/>
    </location>
</feature>
<sequence length="1972" mass="208842">MEATSGQSSARTGMVGGGGARSGAGAYQTKHFSAVDSERHPIFLEFADSSLEQLYRVYAARRGIAYLRRTCLILLALLLAMTVMELTWAGSPWSADQVAVLSCRGLAVLWISIITLMIDPGWSPRRLRNSAICLFAGLSSTLVAASIMGSEVPLPAELSVDSGLRVQSGSGTFYVRSLTWWSSISDIAMTMAAHSSGLRYFHASTAALLHFALVSVTGLSQASEEDVFVGQAAFLLGLANVLATVMAYYAENASRSDFVHMRNVTADKRRRDELLSQMLPPRIKARLKDKNAAVTDPVYEGDSRRSSSGGEESGVVVFDAANSDAGTGEAGDPKDACPPTAPSRVDISGHPPLASPGPRGPQSARELGQRGGSRLAGGSLAPTLGGSSRPVPGAPKASARPLALREGSAHRKDSKVGPPRRGSTLASHGQQQFLISPGTDHEGKGLSGVALGPSHSRSNLALKPKKKAKKAFAVTEIKFKTRRRIIGEGQRGVTSLAFMHRQSFDDDGEAGGGVGSAGPTSSSLPRTPSVSSQHSALRARIQSVQSVHDVEDPGLLSIPTKAATFSAMEKKKLMRKGSHRGKFGAEASERFRRAPKKGRRDSAIDIIREALDPDEDEGSVCGPVPKSPQAQAAMSPRAALLARLDLTRYASDLKEVSVEDLLKRDAKVKQAEADDDLTSLPSGHHGVALGSSVIPAHPTQSGLELAASAVRKMSHKHFSMRGSANGSTFGGSSGGDGDEEEEDEAEARQRAEVALNAPPEDVHAPLGAQAEALNARVELAADINGVAFSHESVSVMFVYVEGLSSLAPGVSPVDLVRTLNDLYVLFDAETERCGVYKVMAIANMYLVVAGAPEPDPYHIIRVCDAADRFLAIAQQSQLHLGDAKVSIKMGINTGPVAAGVIGRRTFNYHIFGDTVNVASRMCSTAESMTVHLSRASADDLRDMDPQGWGQRLESRGKMEVKGKGLMETSRLVMPALQRPRLAQTKFSTGAGSGRQTSSAIDHVVSLIRRMASIFPGASNPSGTTAPMPTPQSSSAKGVRFMEHRYQASRERLEIRLASLILRVMAVIVLLLVLFLLIAAFPSDSADIVGWVAMHAGAALSPILGHLALLQLVVWPEARRVSLNEQRRQMGLEIHTKTLHVRRWLPSLTQGTMIFASLSNFTLLVAPMLLHGHFHRLTLAMLLMFGHGFLAIRAIHLAILNFSSCAIFMLMVGNSEHSTPDVFASLSCGVCFAAILTSFHAYSLEASQRRKYLIKRNAFDQATKCQRLLRNMLPSTSHVERLMRGDIIVETLPNVSLLYSDIVGFTKLSGELSHTQLIHLLHDLYTAFDTHLDDYEGLYKIETIGDAFIVIGGMTEAIRSQQTGGGAMLMPGGRLPTSAGKSCAQASAIALGGSAFKPSMGLSMGIGLGMGGDKISVEGAADDEGSLAAIEEEGDSARLSSGSEQQTARSDRTEPSEAEEGAETGKLRLSGPASAPERQVSRRRKSDPSDSERSAGRMGASPSMGSSGQSSNTPSALGSGSAGAPTVSVGPAGNGAPVTGAPASAPTSPEIGPGLDFGGIADSPANISHGDSFHLATIHSQPRRSLPSAPTPALGSTRSLRDSPGSRRQSASLSEAERKQATWTSVRRMSGLKDDDTSVPLEPPTEDEVAAAKRRMSGISRHRSGRSRGSSRDVRTSQGLGGKLQSLVIRAESDESSAVISSSQLSRNPAAAMCAFALDMVDEIYELKHAYGLPDFAMRIGIHVGSVVGGVIGTHRPRYFVWGPDTVIGNAMESGCPVGQVMLSAAAHQKVKVLEAFEFDTPRVVSVEGQPVDTVLLRGVGDRDVPLPGTSVQLSAAGEPVLKMPPVAKGADKAPPAPPRKPIVPDRDLKAEASHKSGPPRPPPAPHGKVKLQAKKPSPPAGRSPGMPELHLPAAAKDKTDFEARAVGHIEFPGDEIPAVLESKSMFVNQMSTIYSDGSVDGKLEEEPSAASE</sequence>
<feature type="transmembrane region" description="Helical" evidence="5">
    <location>
        <begin position="1087"/>
        <end position="1109"/>
    </location>
</feature>
<feature type="compositionally biased region" description="Polar residues" evidence="4">
    <location>
        <begin position="1018"/>
        <end position="1035"/>
    </location>
</feature>
<dbReference type="PROSITE" id="PS50125">
    <property type="entry name" value="GUANYLATE_CYCLASE_2"/>
    <property type="match status" value="3"/>
</dbReference>
<feature type="compositionally biased region" description="Low complexity" evidence="4">
    <location>
        <begin position="1495"/>
        <end position="1514"/>
    </location>
</feature>
<dbReference type="PANTHER" id="PTHR45655">
    <property type="entry name" value="GUANYLATE CYCLASE SOLUBLE SUBUNIT BETA-2"/>
    <property type="match status" value="1"/>
</dbReference>
<evidence type="ECO:0000313" key="9">
    <source>
        <dbReference type="Proteomes" id="UP000323011"/>
    </source>
</evidence>
<feature type="transmembrane region" description="Helical" evidence="5">
    <location>
        <begin position="1059"/>
        <end position="1081"/>
    </location>
</feature>
<dbReference type="SMART" id="SM00044">
    <property type="entry name" value="CYCc"/>
    <property type="match status" value="1"/>
</dbReference>
<feature type="domain" description="Guanylate cyclase" evidence="6">
    <location>
        <begin position="1295"/>
        <end position="1353"/>
    </location>
</feature>
<feature type="region of interest" description="Disordered" evidence="4">
    <location>
        <begin position="1844"/>
        <end position="1919"/>
    </location>
</feature>
<reference evidence="9 10" key="1">
    <citation type="submission" date="2019-07" db="EMBL/GenBank/DDBJ databases">
        <title>Genomes of Cafeteria roenbergensis.</title>
        <authorList>
            <person name="Fischer M.G."/>
            <person name="Hackl T."/>
            <person name="Roman M."/>
        </authorList>
    </citation>
    <scope>NUCLEOTIDE SEQUENCE [LARGE SCALE GENOMIC DNA]</scope>
    <source>
        <strain evidence="7 9">BVI</strain>
        <strain evidence="8 10">RCC970-E3</strain>
    </source>
</reference>
<dbReference type="SUPFAM" id="SSF55073">
    <property type="entry name" value="Nucleotide cyclase"/>
    <property type="match status" value="2"/>
</dbReference>
<feature type="transmembrane region" description="Helical" evidence="5">
    <location>
        <begin position="97"/>
        <end position="118"/>
    </location>
</feature>
<feature type="transmembrane region" description="Helical" evidence="5">
    <location>
        <begin position="71"/>
        <end position="91"/>
    </location>
</feature>
<feature type="compositionally biased region" description="Basic residues" evidence="4">
    <location>
        <begin position="1651"/>
        <end position="1665"/>
    </location>
</feature>
<dbReference type="EMBL" id="VLTN01000017">
    <property type="protein sequence ID" value="KAA0153158.1"/>
    <property type="molecule type" value="Genomic_DNA"/>
</dbReference>
<gene>
    <name evidence="8" type="ORF">FNF28_01280</name>
    <name evidence="7" type="ORF">FNF29_03346</name>
</gene>
<feature type="compositionally biased region" description="Basic and acidic residues" evidence="4">
    <location>
        <begin position="1485"/>
        <end position="1494"/>
    </location>
</feature>
<evidence type="ECO:0000313" key="10">
    <source>
        <dbReference type="Proteomes" id="UP000324907"/>
    </source>
</evidence>
<dbReference type="Pfam" id="PF00211">
    <property type="entry name" value="Guanylate_cyc"/>
    <property type="match status" value="3"/>
</dbReference>
<keyword evidence="9" id="KW-1185">Reference proteome</keyword>
<dbReference type="GO" id="GO:0008074">
    <property type="term" value="C:guanylate cyclase complex, soluble"/>
    <property type="evidence" value="ECO:0007669"/>
    <property type="project" value="TreeGrafter"/>
</dbReference>
<feature type="compositionally biased region" description="Low complexity" evidence="4">
    <location>
        <begin position="517"/>
        <end position="532"/>
    </location>
</feature>
<dbReference type="EMBL" id="VLTL01000011">
    <property type="protein sequence ID" value="KAA0170738.1"/>
    <property type="molecule type" value="Genomic_DNA"/>
</dbReference>
<feature type="region of interest" description="Disordered" evidence="4">
    <location>
        <begin position="504"/>
        <end position="538"/>
    </location>
</feature>
<evidence type="ECO:0000313" key="8">
    <source>
        <dbReference type="EMBL" id="KAA0170738.1"/>
    </source>
</evidence>
<keyword evidence="1" id="KW-0547">Nucleotide-binding</keyword>
<dbReference type="GO" id="GO:0000166">
    <property type="term" value="F:nucleotide binding"/>
    <property type="evidence" value="ECO:0007669"/>
    <property type="project" value="UniProtKB-KW"/>
</dbReference>
<evidence type="ECO:0000313" key="7">
    <source>
        <dbReference type="EMBL" id="KAA0153158.1"/>
    </source>
</evidence>
<dbReference type="GO" id="GO:0019934">
    <property type="term" value="P:cGMP-mediated signaling"/>
    <property type="evidence" value="ECO:0007669"/>
    <property type="project" value="TreeGrafter"/>
</dbReference>
<feature type="transmembrane region" description="Helical" evidence="5">
    <location>
        <begin position="130"/>
        <end position="149"/>
    </location>
</feature>
<evidence type="ECO:0000256" key="5">
    <source>
        <dbReference type="SAM" id="Phobius"/>
    </source>
</evidence>
<comment type="similarity">
    <text evidence="3">Belongs to the adenylyl cyclase class-4/guanylyl cyclase family.</text>
</comment>
<proteinExistence type="inferred from homology"/>
<organism evidence="7 9">
    <name type="scientific">Cafeteria roenbergensis</name>
    <name type="common">Marine flagellate</name>
    <dbReference type="NCBI Taxonomy" id="33653"/>
    <lineage>
        <taxon>Eukaryota</taxon>
        <taxon>Sar</taxon>
        <taxon>Stramenopiles</taxon>
        <taxon>Bigyra</taxon>
        <taxon>Opalozoa</taxon>
        <taxon>Bicosoecida</taxon>
        <taxon>Cafeteriaceae</taxon>
        <taxon>Cafeteria</taxon>
    </lineage>
</organism>
<dbReference type="InterPro" id="IPR029787">
    <property type="entry name" value="Nucleotide_cyclase"/>
</dbReference>
<feature type="compositionally biased region" description="Low complexity" evidence="4">
    <location>
        <begin position="306"/>
        <end position="317"/>
    </location>
</feature>
<feature type="domain" description="Guanylate cyclase" evidence="6">
    <location>
        <begin position="794"/>
        <end position="922"/>
    </location>
</feature>
<evidence type="ECO:0000256" key="3">
    <source>
        <dbReference type="RuleBase" id="RU000405"/>
    </source>
</evidence>
<dbReference type="GO" id="GO:0004383">
    <property type="term" value="F:guanylate cyclase activity"/>
    <property type="evidence" value="ECO:0007669"/>
    <property type="project" value="TreeGrafter"/>
</dbReference>
<dbReference type="Proteomes" id="UP000324907">
    <property type="component" value="Unassembled WGS sequence"/>
</dbReference>
<dbReference type="InterPro" id="IPR018297">
    <property type="entry name" value="A/G_cyclase_CS"/>
</dbReference>
<evidence type="ECO:0000259" key="6">
    <source>
        <dbReference type="PROSITE" id="PS50125"/>
    </source>
</evidence>
<comment type="caution">
    <text evidence="7">The sequence shown here is derived from an EMBL/GenBank/DDBJ whole genome shotgun (WGS) entry which is preliminary data.</text>
</comment>
<feature type="region of interest" description="Disordered" evidence="4">
    <location>
        <begin position="1017"/>
        <end position="1036"/>
    </location>
</feature>
<evidence type="ECO:0000256" key="4">
    <source>
        <dbReference type="SAM" id="MobiDB-lite"/>
    </source>
</evidence>
<feature type="domain" description="Guanylate cyclase" evidence="6">
    <location>
        <begin position="1709"/>
        <end position="1772"/>
    </location>
</feature>